<dbReference type="EMBL" id="BAAAUD010000021">
    <property type="protein sequence ID" value="GAA2937497.1"/>
    <property type="molecule type" value="Genomic_DNA"/>
</dbReference>
<dbReference type="GO" id="GO:0003677">
    <property type="term" value="F:DNA binding"/>
    <property type="evidence" value="ECO:0007669"/>
    <property type="project" value="UniProtKB-KW"/>
</dbReference>
<keyword evidence="1" id="KW-0805">Transcription regulation</keyword>
<keyword evidence="6" id="KW-1185">Reference proteome</keyword>
<evidence type="ECO:0000256" key="3">
    <source>
        <dbReference type="ARBA" id="ARBA00023163"/>
    </source>
</evidence>
<gene>
    <name evidence="5" type="ORF">GCM10010446_23470</name>
</gene>
<dbReference type="SMART" id="SM00354">
    <property type="entry name" value="HTH_LACI"/>
    <property type="match status" value="1"/>
</dbReference>
<accession>A0ABP6JPM7</accession>
<dbReference type="PANTHER" id="PTHR30146">
    <property type="entry name" value="LACI-RELATED TRANSCRIPTIONAL REPRESSOR"/>
    <property type="match status" value="1"/>
</dbReference>
<protein>
    <submittedName>
        <fullName evidence="5">LacI family DNA-binding transcriptional regulator</fullName>
    </submittedName>
</protein>
<name>A0ABP6JPM7_9ACTN</name>
<dbReference type="InterPro" id="IPR028082">
    <property type="entry name" value="Peripla_BP_I"/>
</dbReference>
<evidence type="ECO:0000259" key="4">
    <source>
        <dbReference type="PROSITE" id="PS50932"/>
    </source>
</evidence>
<evidence type="ECO:0000256" key="1">
    <source>
        <dbReference type="ARBA" id="ARBA00023015"/>
    </source>
</evidence>
<dbReference type="SUPFAM" id="SSF47413">
    <property type="entry name" value="lambda repressor-like DNA-binding domains"/>
    <property type="match status" value="1"/>
</dbReference>
<feature type="domain" description="HTH lacI-type" evidence="4">
    <location>
        <begin position="2"/>
        <end position="56"/>
    </location>
</feature>
<dbReference type="Gene3D" id="3.40.50.2300">
    <property type="match status" value="2"/>
</dbReference>
<reference evidence="6" key="1">
    <citation type="journal article" date="2019" name="Int. J. Syst. Evol. Microbiol.">
        <title>The Global Catalogue of Microorganisms (GCM) 10K type strain sequencing project: providing services to taxonomists for standard genome sequencing and annotation.</title>
        <authorList>
            <consortium name="The Broad Institute Genomics Platform"/>
            <consortium name="The Broad Institute Genome Sequencing Center for Infectious Disease"/>
            <person name="Wu L."/>
            <person name="Ma J."/>
        </authorList>
    </citation>
    <scope>NUCLEOTIDE SEQUENCE [LARGE SCALE GENOMIC DNA]</scope>
    <source>
        <strain evidence="6">JCM 9088</strain>
    </source>
</reference>
<organism evidence="5 6">
    <name type="scientific">Streptomyces enissocaesilis</name>
    <dbReference type="NCBI Taxonomy" id="332589"/>
    <lineage>
        <taxon>Bacteria</taxon>
        <taxon>Bacillati</taxon>
        <taxon>Actinomycetota</taxon>
        <taxon>Actinomycetes</taxon>
        <taxon>Kitasatosporales</taxon>
        <taxon>Streptomycetaceae</taxon>
        <taxon>Streptomyces</taxon>
        <taxon>Streptomyces rochei group</taxon>
    </lineage>
</organism>
<evidence type="ECO:0000313" key="6">
    <source>
        <dbReference type="Proteomes" id="UP001500403"/>
    </source>
</evidence>
<dbReference type="CDD" id="cd01392">
    <property type="entry name" value="HTH_LacI"/>
    <property type="match status" value="1"/>
</dbReference>
<evidence type="ECO:0000313" key="5">
    <source>
        <dbReference type="EMBL" id="GAA2937497.1"/>
    </source>
</evidence>
<evidence type="ECO:0000256" key="2">
    <source>
        <dbReference type="ARBA" id="ARBA00023125"/>
    </source>
</evidence>
<dbReference type="Gene3D" id="1.10.260.40">
    <property type="entry name" value="lambda repressor-like DNA-binding domains"/>
    <property type="match status" value="1"/>
</dbReference>
<dbReference type="PROSITE" id="PS00356">
    <property type="entry name" value="HTH_LACI_1"/>
    <property type="match status" value="1"/>
</dbReference>
<proteinExistence type="predicted"/>
<dbReference type="Proteomes" id="UP001500403">
    <property type="component" value="Unassembled WGS sequence"/>
</dbReference>
<keyword evidence="2 5" id="KW-0238">DNA-binding</keyword>
<dbReference type="InterPro" id="IPR000843">
    <property type="entry name" value="HTH_LacI"/>
</dbReference>
<dbReference type="CDD" id="cd06267">
    <property type="entry name" value="PBP1_LacI_sugar_binding-like"/>
    <property type="match status" value="1"/>
</dbReference>
<dbReference type="Pfam" id="PF00356">
    <property type="entry name" value="LacI"/>
    <property type="match status" value="1"/>
</dbReference>
<dbReference type="RefSeq" id="WP_344494183.1">
    <property type="nucleotide sequence ID" value="NZ_BAAAUD010000021.1"/>
</dbReference>
<dbReference type="PROSITE" id="PS50932">
    <property type="entry name" value="HTH_LACI_2"/>
    <property type="match status" value="1"/>
</dbReference>
<keyword evidence="3" id="KW-0804">Transcription</keyword>
<dbReference type="PANTHER" id="PTHR30146:SF153">
    <property type="entry name" value="LACTOSE OPERON REPRESSOR"/>
    <property type="match status" value="1"/>
</dbReference>
<dbReference type="InterPro" id="IPR010982">
    <property type="entry name" value="Lambda_DNA-bd_dom_sf"/>
</dbReference>
<sequence length="342" mass="36536">MASLKDVAQRAGVSVKTVSNVVNGYAYVASGTREKVELALAELDYRPNLSARNLRRGRTGVIALAVPELDAPYFAELARSVIKAAAERGWMVLIDQTDGVAARERELLQGVREQSVDGLIFSPVAIGRDDLAARTDATPLVLLGERVLDGPTDHIAVDNQSAAREMTAHLAGLGHTRIGAIGAQHRPGMGTARLRLAGYREGLAAAGLPYDEELVAPTPAYRRADGAEAMRRLLALPEPPRAVFCFNDLLALGALRTVLSQGLRVPEDVAVAGFDDIEDGRYSTPTLTTVSPDKDRVAKTAVELLDTRIDAGRRAGRGAAACREIEAPYRLLVRESTVGRAG</sequence>
<dbReference type="InterPro" id="IPR046335">
    <property type="entry name" value="LacI/GalR-like_sensor"/>
</dbReference>
<dbReference type="SUPFAM" id="SSF53822">
    <property type="entry name" value="Periplasmic binding protein-like I"/>
    <property type="match status" value="1"/>
</dbReference>
<dbReference type="Pfam" id="PF13377">
    <property type="entry name" value="Peripla_BP_3"/>
    <property type="match status" value="1"/>
</dbReference>
<comment type="caution">
    <text evidence="5">The sequence shown here is derived from an EMBL/GenBank/DDBJ whole genome shotgun (WGS) entry which is preliminary data.</text>
</comment>